<dbReference type="KEGG" id="rgl:CS053_15250"/>
<proteinExistence type="predicted"/>
<dbReference type="Gene3D" id="1.10.238.160">
    <property type="match status" value="1"/>
</dbReference>
<dbReference type="InterPro" id="IPR010260">
    <property type="entry name" value="AlpA"/>
</dbReference>
<dbReference type="EMBL" id="CP042807">
    <property type="protein sequence ID" value="QEE25708.1"/>
    <property type="molecule type" value="Genomic_DNA"/>
</dbReference>
<organism evidence="1 2">
    <name type="scientific">Rhodanobacter glycinis</name>
    <dbReference type="NCBI Taxonomy" id="582702"/>
    <lineage>
        <taxon>Bacteria</taxon>
        <taxon>Pseudomonadati</taxon>
        <taxon>Pseudomonadota</taxon>
        <taxon>Gammaproteobacteria</taxon>
        <taxon>Lysobacterales</taxon>
        <taxon>Rhodanobacteraceae</taxon>
        <taxon>Rhodanobacter</taxon>
    </lineage>
</organism>
<dbReference type="Proteomes" id="UP000321807">
    <property type="component" value="Chromosome"/>
</dbReference>
<dbReference type="InterPro" id="IPR052931">
    <property type="entry name" value="Prophage_regulatory_activator"/>
</dbReference>
<sequence length="88" mass="9730">MQTRESFRHQTAPKSGPAEVKPVRLIRLPAVLDMIGISRSQLYRLESLGDFPARVKLGSGPTSGTAWVESEVEQWIAERIAAARKEAV</sequence>
<gene>
    <name evidence="1" type="ORF">CS053_15250</name>
</gene>
<evidence type="ECO:0000313" key="1">
    <source>
        <dbReference type="EMBL" id="QEE25708.1"/>
    </source>
</evidence>
<dbReference type="Pfam" id="PF05930">
    <property type="entry name" value="Phage_AlpA"/>
    <property type="match status" value="1"/>
</dbReference>
<dbReference type="PANTHER" id="PTHR36154">
    <property type="entry name" value="DNA-BINDING TRANSCRIPTIONAL ACTIVATOR ALPA"/>
    <property type="match status" value="1"/>
</dbReference>
<dbReference type="PANTHER" id="PTHR36154:SF1">
    <property type="entry name" value="DNA-BINDING TRANSCRIPTIONAL ACTIVATOR ALPA"/>
    <property type="match status" value="1"/>
</dbReference>
<dbReference type="AlphaFoldDB" id="A0A5B9E1A0"/>
<reference evidence="1 2" key="1">
    <citation type="submission" date="2019-08" db="EMBL/GenBank/DDBJ databases">
        <title>Complete genome sequence of Rhodanobacter glycinis strain T01E-68 isolated from tomato root.</title>
        <authorList>
            <person name="Weon H.-Y."/>
            <person name="Lee S.A."/>
        </authorList>
    </citation>
    <scope>NUCLEOTIDE SEQUENCE [LARGE SCALE GENOMIC DNA]</scope>
    <source>
        <strain evidence="1 2">T01E-68</strain>
    </source>
</reference>
<name>A0A5B9E1A0_9GAMM</name>
<protein>
    <submittedName>
        <fullName evidence="1">AlpA family transcriptional regulator</fullName>
    </submittedName>
</protein>
<accession>A0A5B9E1A0</accession>
<dbReference type="RefSeq" id="WP_147628027.1">
    <property type="nucleotide sequence ID" value="NZ_CP042807.1"/>
</dbReference>
<evidence type="ECO:0000313" key="2">
    <source>
        <dbReference type="Proteomes" id="UP000321807"/>
    </source>
</evidence>